<gene>
    <name evidence="2" type="ORF">RDB_LOCUS63796</name>
</gene>
<accession>A0A8H3BS07</accession>
<organism evidence="2 3">
    <name type="scientific">Rhizoctonia solani</name>
    <dbReference type="NCBI Taxonomy" id="456999"/>
    <lineage>
        <taxon>Eukaryota</taxon>
        <taxon>Fungi</taxon>
        <taxon>Dikarya</taxon>
        <taxon>Basidiomycota</taxon>
        <taxon>Agaricomycotina</taxon>
        <taxon>Agaricomycetes</taxon>
        <taxon>Cantharellales</taxon>
        <taxon>Ceratobasidiaceae</taxon>
        <taxon>Rhizoctonia</taxon>
    </lineage>
</organism>
<protein>
    <submittedName>
        <fullName evidence="2">Uncharacterized protein</fullName>
    </submittedName>
</protein>
<dbReference type="EMBL" id="CAJMXA010001535">
    <property type="protein sequence ID" value="CAE6462600.1"/>
    <property type="molecule type" value="Genomic_DNA"/>
</dbReference>
<evidence type="ECO:0000313" key="2">
    <source>
        <dbReference type="EMBL" id="CAE6462600.1"/>
    </source>
</evidence>
<name>A0A8H3BS07_9AGAM</name>
<feature type="region of interest" description="Disordered" evidence="1">
    <location>
        <begin position="1"/>
        <end position="49"/>
    </location>
</feature>
<proteinExistence type="predicted"/>
<evidence type="ECO:0000313" key="3">
    <source>
        <dbReference type="Proteomes" id="UP000663853"/>
    </source>
</evidence>
<sequence length="81" mass="8525">MAPNTIAAPAASYQPNQQNAKPYYPYITSSQPTGQRGMVMAPPSEEEREAERLRGGCIPLPAGVGSSPSLAAAKTVDYSID</sequence>
<evidence type="ECO:0000256" key="1">
    <source>
        <dbReference type="SAM" id="MobiDB-lite"/>
    </source>
</evidence>
<reference evidence="2" key="1">
    <citation type="submission" date="2021-01" db="EMBL/GenBank/DDBJ databases">
        <authorList>
            <person name="Kaushik A."/>
        </authorList>
    </citation>
    <scope>NUCLEOTIDE SEQUENCE</scope>
    <source>
        <strain evidence="2">AG6-10EEA</strain>
    </source>
</reference>
<dbReference type="AlphaFoldDB" id="A0A8H3BS07"/>
<comment type="caution">
    <text evidence="2">The sequence shown here is derived from an EMBL/GenBank/DDBJ whole genome shotgun (WGS) entry which is preliminary data.</text>
</comment>
<dbReference type="Proteomes" id="UP000663853">
    <property type="component" value="Unassembled WGS sequence"/>
</dbReference>